<evidence type="ECO:0000313" key="6">
    <source>
        <dbReference type="Proteomes" id="UP000235589"/>
    </source>
</evidence>
<comment type="similarity">
    <text evidence="3">Belongs to the HPF/YfiA ribosome-associated protein family. Long HPF subfamily.</text>
</comment>
<sequence length="179" mass="20909">MTYNIITKKFNLADSSKEKILDKVRKLDKFFDDDSNECKIIVSEIRDDIAVEITFKYKGFLIRAEDQNHDMLTAVDNCLAAIDRQIRKNKTKLSKRLRDSGFDDYIALEGQPEKVEEETEFKIIKRKSFSAKPMMVEEAILQMNMLGHTFFIFTNPDTMSPNIVYKRKDGNYALIEMDE</sequence>
<dbReference type="RefSeq" id="WP_102364901.1">
    <property type="nucleotide sequence ID" value="NZ_CP020991.1"/>
</dbReference>
<dbReference type="EMBL" id="CP020991">
    <property type="protein sequence ID" value="AUO18611.1"/>
    <property type="molecule type" value="Genomic_DNA"/>
</dbReference>
<dbReference type="AlphaFoldDB" id="A0A2K9P011"/>
<dbReference type="KEGG" id="mpec:B9O19_00427"/>
<evidence type="ECO:0000256" key="1">
    <source>
        <dbReference type="ARBA" id="ARBA00022490"/>
    </source>
</evidence>
<dbReference type="FunFam" id="3.30.505.50:FF:000001">
    <property type="entry name" value="Ribosome hibernation promoting factor"/>
    <property type="match status" value="1"/>
</dbReference>
<dbReference type="CDD" id="cd00552">
    <property type="entry name" value="RaiA"/>
    <property type="match status" value="1"/>
</dbReference>
<dbReference type="InterPro" id="IPR003489">
    <property type="entry name" value="RHF/RaiA"/>
</dbReference>
<dbReference type="OrthoDB" id="9794975at2"/>
<dbReference type="Proteomes" id="UP000235589">
    <property type="component" value="Chromosome"/>
</dbReference>
<comment type="subcellular location">
    <subcellularLocation>
        <location evidence="3">Cytoplasm</location>
    </subcellularLocation>
</comment>
<dbReference type="GO" id="GO:0022627">
    <property type="term" value="C:cytosolic small ribosomal subunit"/>
    <property type="evidence" value="ECO:0007669"/>
    <property type="project" value="TreeGrafter"/>
</dbReference>
<dbReference type="InterPro" id="IPR036567">
    <property type="entry name" value="RHF-like"/>
</dbReference>
<keyword evidence="2 3" id="KW-0810">Translation regulation</keyword>
<evidence type="ECO:0000256" key="2">
    <source>
        <dbReference type="ARBA" id="ARBA00022845"/>
    </source>
</evidence>
<dbReference type="GO" id="GO:0043024">
    <property type="term" value="F:ribosomal small subunit binding"/>
    <property type="evidence" value="ECO:0007669"/>
    <property type="project" value="TreeGrafter"/>
</dbReference>
<proteinExistence type="inferred from homology"/>
<evidence type="ECO:0000313" key="5">
    <source>
        <dbReference type="EMBL" id="AUO18611.1"/>
    </source>
</evidence>
<dbReference type="Pfam" id="PF02482">
    <property type="entry name" value="Ribosomal_S30AE"/>
    <property type="match status" value="1"/>
</dbReference>
<gene>
    <name evidence="3" type="primary">hpf</name>
    <name evidence="5" type="ORF">B9O19_00427</name>
</gene>
<dbReference type="Gene3D" id="3.30.160.100">
    <property type="entry name" value="Ribosome hibernation promotion factor-like"/>
    <property type="match status" value="1"/>
</dbReference>
<dbReference type="InterPro" id="IPR034694">
    <property type="entry name" value="HPF_long/plastid"/>
</dbReference>
<feature type="domain" description="Sigma 54 modulation/S30EA ribosomal protein C-terminal" evidence="4">
    <location>
        <begin position="119"/>
        <end position="174"/>
    </location>
</feature>
<dbReference type="PANTHER" id="PTHR33231">
    <property type="entry name" value="30S RIBOSOMAL PROTEIN"/>
    <property type="match status" value="1"/>
</dbReference>
<accession>A0A2K9P011</accession>
<comment type="function">
    <text evidence="3">Required for dimerization of active 70S ribosomes into 100S ribosomes in stationary phase; 100S ribosomes are translationally inactive and sometimes present during exponential growth.</text>
</comment>
<evidence type="ECO:0000256" key="3">
    <source>
        <dbReference type="HAMAP-Rule" id="MF_00839"/>
    </source>
</evidence>
<dbReference type="HAMAP" id="MF_00839">
    <property type="entry name" value="HPF"/>
    <property type="match status" value="1"/>
</dbReference>
<dbReference type="PANTHER" id="PTHR33231:SF1">
    <property type="entry name" value="30S RIBOSOMAL PROTEIN"/>
    <property type="match status" value="1"/>
</dbReference>
<comment type="subunit">
    <text evidence="3">Interacts with 100S ribosomes.</text>
</comment>
<organism evidence="5 6">
    <name type="scientific">Monoglobus pectinilyticus</name>
    <dbReference type="NCBI Taxonomy" id="1981510"/>
    <lineage>
        <taxon>Bacteria</taxon>
        <taxon>Bacillati</taxon>
        <taxon>Bacillota</taxon>
        <taxon>Clostridia</taxon>
        <taxon>Monoglobales</taxon>
        <taxon>Monoglobaceae</taxon>
        <taxon>Monoglobus</taxon>
    </lineage>
</organism>
<evidence type="ECO:0000259" key="4">
    <source>
        <dbReference type="Pfam" id="PF16321"/>
    </source>
</evidence>
<protein>
    <recommendedName>
        <fullName evidence="3">Ribosome hibernation promoting factor</fullName>
        <shortName evidence="3">HPF</shortName>
    </recommendedName>
</protein>
<dbReference type="GeneID" id="98061855"/>
<dbReference type="InterPro" id="IPR032528">
    <property type="entry name" value="Ribosom_S30AE_C"/>
</dbReference>
<dbReference type="NCBIfam" id="TIGR00741">
    <property type="entry name" value="yfiA"/>
    <property type="match status" value="1"/>
</dbReference>
<dbReference type="Pfam" id="PF16321">
    <property type="entry name" value="Ribosom_S30AE_C"/>
    <property type="match status" value="1"/>
</dbReference>
<dbReference type="InterPro" id="IPR038416">
    <property type="entry name" value="Ribosom_S30AE_C_sf"/>
</dbReference>
<name>A0A2K9P011_9FIRM</name>
<keyword evidence="6" id="KW-1185">Reference proteome</keyword>
<dbReference type="GO" id="GO:0045900">
    <property type="term" value="P:negative regulation of translational elongation"/>
    <property type="evidence" value="ECO:0007669"/>
    <property type="project" value="TreeGrafter"/>
</dbReference>
<reference evidence="5 6" key="1">
    <citation type="submission" date="2017-04" db="EMBL/GenBank/DDBJ databases">
        <title>Monoglobus pectinilyticus 14 draft genome.</title>
        <authorList>
            <person name="Kim C."/>
            <person name="Rosendale D.I."/>
            <person name="Kelly W.J."/>
            <person name="Tannock G.W."/>
            <person name="Patchett M.L."/>
            <person name="Jordens J.Z."/>
        </authorList>
    </citation>
    <scope>NUCLEOTIDE SEQUENCE [LARGE SCALE GENOMIC DNA]</scope>
    <source>
        <strain evidence="5 6">14</strain>
    </source>
</reference>
<dbReference type="Gene3D" id="3.30.505.50">
    <property type="entry name" value="Sigma 54 modulation/S30EA ribosomal protein, C-terminal domain"/>
    <property type="match status" value="1"/>
</dbReference>
<dbReference type="SUPFAM" id="SSF69754">
    <property type="entry name" value="Ribosome binding protein Y (YfiA homologue)"/>
    <property type="match status" value="1"/>
</dbReference>
<dbReference type="InterPro" id="IPR050574">
    <property type="entry name" value="HPF/YfiA_ribosome-assoc"/>
</dbReference>
<keyword evidence="1 3" id="KW-0963">Cytoplasm</keyword>